<name>A0AAJ6B0D3_9HYPH</name>
<dbReference type="CDD" id="cd01948">
    <property type="entry name" value="EAL"/>
    <property type="match status" value="1"/>
</dbReference>
<evidence type="ECO:0000313" key="3">
    <source>
        <dbReference type="Proteomes" id="UP001217476"/>
    </source>
</evidence>
<reference evidence="2" key="1">
    <citation type="submission" date="2023-03" db="EMBL/GenBank/DDBJ databases">
        <title>Andean soil-derived lignocellulolytic bacterial consortium as a source of novel taxa and putative plastic-active enzymes.</title>
        <authorList>
            <person name="Diaz-Garcia L."/>
            <person name="Chuvochina M."/>
            <person name="Feuerriegel G."/>
            <person name="Bunk B."/>
            <person name="Sproer C."/>
            <person name="Streit W.R."/>
            <person name="Rodriguez L.M."/>
            <person name="Overmann J."/>
            <person name="Jimenez D.J."/>
        </authorList>
    </citation>
    <scope>NUCLEOTIDE SEQUENCE</scope>
    <source>
        <strain evidence="2">MAG 4196</strain>
    </source>
</reference>
<organism evidence="2 3">
    <name type="scientific">Candidatus Devosia phytovorans</name>
    <dbReference type="NCBI Taxonomy" id="3121372"/>
    <lineage>
        <taxon>Bacteria</taxon>
        <taxon>Pseudomonadati</taxon>
        <taxon>Pseudomonadota</taxon>
        <taxon>Alphaproteobacteria</taxon>
        <taxon>Hyphomicrobiales</taxon>
        <taxon>Devosiaceae</taxon>
        <taxon>Devosia</taxon>
    </lineage>
</organism>
<dbReference type="PANTHER" id="PTHR33121:SF76">
    <property type="entry name" value="SIGNALING PROTEIN"/>
    <property type="match status" value="1"/>
</dbReference>
<dbReference type="SUPFAM" id="SSF141868">
    <property type="entry name" value="EAL domain-like"/>
    <property type="match status" value="1"/>
</dbReference>
<dbReference type="Gene3D" id="3.30.450.40">
    <property type="match status" value="1"/>
</dbReference>
<dbReference type="EMBL" id="CP119312">
    <property type="protein sequence ID" value="WEK05585.1"/>
    <property type="molecule type" value="Genomic_DNA"/>
</dbReference>
<dbReference type="InterPro" id="IPR001633">
    <property type="entry name" value="EAL_dom"/>
</dbReference>
<sequence length="412" mass="45295">MQHTTTGQKAGADTLPIALSPQVTESIDRVLTAIRSHLRMDVAFITEFLGSSRIFRSVDFTSPAGDVEAGNVVPIASGYCQHVTAGRLPELIADTSTVPLAQTIPETRQLPIGAHLSVPIRVDHGKIFGTFCCFSHRPMPELGQPELDLMHTFGRMIALELTKDIERDAEQRRKITQVHNAMWSGDPDIVFQPVLRLEDRKIIAVEALSRFAAPPRQTPDRWFADAADVGMGGMLEMLALRRAVALCRDLPRGVSVNLNVSPNTLLTENILHVLHGFDPRRVVVEITEHEPVHDYEPLLLALKPLREAGIRVAIDDAGAGYSSLRHVLMLRPEIVKLDVSLTRGVDHDPMRQAMAAALGEFARRTGTIVVAEGVETTAELEALMDVGIPEIQGYILSKPQPMADLLKMLKPN</sequence>
<evidence type="ECO:0000313" key="2">
    <source>
        <dbReference type="EMBL" id="WEK05585.1"/>
    </source>
</evidence>
<dbReference type="PROSITE" id="PS50883">
    <property type="entry name" value="EAL"/>
    <property type="match status" value="1"/>
</dbReference>
<protein>
    <submittedName>
        <fullName evidence="2">EAL domain-containing protein</fullName>
    </submittedName>
</protein>
<gene>
    <name evidence="2" type="ORF">P0Y65_04840</name>
</gene>
<dbReference type="InterPro" id="IPR035919">
    <property type="entry name" value="EAL_sf"/>
</dbReference>
<dbReference type="Pfam" id="PF00563">
    <property type="entry name" value="EAL"/>
    <property type="match status" value="1"/>
</dbReference>
<accession>A0AAJ6B0D3</accession>
<dbReference type="PANTHER" id="PTHR33121">
    <property type="entry name" value="CYCLIC DI-GMP PHOSPHODIESTERASE PDEF"/>
    <property type="match status" value="1"/>
</dbReference>
<dbReference type="AlphaFoldDB" id="A0AAJ6B0D3"/>
<evidence type="ECO:0000259" key="1">
    <source>
        <dbReference type="PROSITE" id="PS50883"/>
    </source>
</evidence>
<feature type="domain" description="EAL" evidence="1">
    <location>
        <begin position="171"/>
        <end position="412"/>
    </location>
</feature>
<proteinExistence type="predicted"/>
<dbReference type="InterPro" id="IPR029016">
    <property type="entry name" value="GAF-like_dom_sf"/>
</dbReference>
<dbReference type="SUPFAM" id="SSF55781">
    <property type="entry name" value="GAF domain-like"/>
    <property type="match status" value="1"/>
</dbReference>
<dbReference type="GO" id="GO:0071111">
    <property type="term" value="F:cyclic-guanylate-specific phosphodiesterase activity"/>
    <property type="evidence" value="ECO:0007669"/>
    <property type="project" value="InterPro"/>
</dbReference>
<dbReference type="SMART" id="SM00065">
    <property type="entry name" value="GAF"/>
    <property type="match status" value="1"/>
</dbReference>
<dbReference type="Gene3D" id="3.20.20.450">
    <property type="entry name" value="EAL domain"/>
    <property type="match status" value="1"/>
</dbReference>
<dbReference type="Pfam" id="PF01590">
    <property type="entry name" value="GAF"/>
    <property type="match status" value="1"/>
</dbReference>
<dbReference type="InterPro" id="IPR050706">
    <property type="entry name" value="Cyclic-di-GMP_PDE-like"/>
</dbReference>
<dbReference type="Proteomes" id="UP001217476">
    <property type="component" value="Chromosome"/>
</dbReference>
<dbReference type="SMART" id="SM00052">
    <property type="entry name" value="EAL"/>
    <property type="match status" value="1"/>
</dbReference>
<dbReference type="InterPro" id="IPR003018">
    <property type="entry name" value="GAF"/>
</dbReference>